<evidence type="ECO:0000313" key="3">
    <source>
        <dbReference type="EMBL" id="WNM25318.1"/>
    </source>
</evidence>
<dbReference type="AlphaFoldDB" id="A0AA96J8Q4"/>
<dbReference type="EMBL" id="CP134879">
    <property type="protein sequence ID" value="WNM25318.1"/>
    <property type="molecule type" value="Genomic_DNA"/>
</dbReference>
<name>A0AA96J8Q4_9MICO</name>
<organism evidence="3 4">
    <name type="scientific">Demequina capsici</name>
    <dbReference type="NCBI Taxonomy" id="3075620"/>
    <lineage>
        <taxon>Bacteria</taxon>
        <taxon>Bacillati</taxon>
        <taxon>Actinomycetota</taxon>
        <taxon>Actinomycetes</taxon>
        <taxon>Micrococcales</taxon>
        <taxon>Demequinaceae</taxon>
        <taxon>Demequina</taxon>
    </lineage>
</organism>
<protein>
    <submittedName>
        <fullName evidence="3">Uncharacterized protein</fullName>
    </submittedName>
</protein>
<keyword evidence="2" id="KW-0472">Membrane</keyword>
<keyword evidence="4" id="KW-1185">Reference proteome</keyword>
<gene>
    <name evidence="3" type="ORF">RN606_03995</name>
</gene>
<evidence type="ECO:0000313" key="4">
    <source>
        <dbReference type="Proteomes" id="UP001304125"/>
    </source>
</evidence>
<accession>A0AA96J8Q4</accession>
<dbReference type="Proteomes" id="UP001304125">
    <property type="component" value="Chromosome"/>
</dbReference>
<sequence length="122" mass="13148">MGGNGDGGGAFIALLLFAAGPAIGWFAWHSIQTRYRNRDARYRPDRTVAHTVSSLTGEDSPRGRFTTYDSATQGRNENDPDQRARVSQFFHGEIASPPTPDEVDPGEREGDAEPPPPAPPAA</sequence>
<proteinExistence type="predicted"/>
<dbReference type="RefSeq" id="WP_313500180.1">
    <property type="nucleotide sequence ID" value="NZ_CP134879.1"/>
</dbReference>
<keyword evidence="2" id="KW-0812">Transmembrane</keyword>
<feature type="region of interest" description="Disordered" evidence="1">
    <location>
        <begin position="51"/>
        <end position="122"/>
    </location>
</feature>
<evidence type="ECO:0000256" key="2">
    <source>
        <dbReference type="SAM" id="Phobius"/>
    </source>
</evidence>
<feature type="compositionally biased region" description="Pro residues" evidence="1">
    <location>
        <begin position="113"/>
        <end position="122"/>
    </location>
</feature>
<reference evidence="3 4" key="1">
    <citation type="submission" date="2023-09" db="EMBL/GenBank/DDBJ databases">
        <title>Demequina sp. a novel bacteria isolated from Capsicum annuum.</title>
        <authorList>
            <person name="Humaira Z."/>
            <person name="Lee J."/>
            <person name="Cho D."/>
        </authorList>
    </citation>
    <scope>NUCLEOTIDE SEQUENCE [LARGE SCALE GENOMIC DNA]</scope>
    <source>
        <strain evidence="3 4">OYTSA14</strain>
    </source>
</reference>
<feature type="transmembrane region" description="Helical" evidence="2">
    <location>
        <begin position="12"/>
        <end position="31"/>
    </location>
</feature>
<evidence type="ECO:0000256" key="1">
    <source>
        <dbReference type="SAM" id="MobiDB-lite"/>
    </source>
</evidence>
<keyword evidence="2" id="KW-1133">Transmembrane helix</keyword>